<dbReference type="PANTHER" id="PTHR33604:SF3">
    <property type="entry name" value="OSJNBA0004B13.7 PROTEIN"/>
    <property type="match status" value="1"/>
</dbReference>
<dbReference type="Proteomes" id="UP000515123">
    <property type="component" value="Unplaced"/>
</dbReference>
<keyword evidence="2" id="KW-1185">Reference proteome</keyword>
<reference evidence="2" key="1">
    <citation type="journal article" date="2015" name="Nat. Genet.">
        <title>The pineapple genome and the evolution of CAM photosynthesis.</title>
        <authorList>
            <person name="Ming R."/>
            <person name="VanBuren R."/>
            <person name="Wai C.M."/>
            <person name="Tang H."/>
            <person name="Schatz M.C."/>
            <person name="Bowers J.E."/>
            <person name="Lyons E."/>
            <person name="Wang M.L."/>
            <person name="Chen J."/>
            <person name="Biggers E."/>
            <person name="Zhang J."/>
            <person name="Huang L."/>
            <person name="Zhang L."/>
            <person name="Miao W."/>
            <person name="Zhang J."/>
            <person name="Ye Z."/>
            <person name="Miao C."/>
            <person name="Lin Z."/>
            <person name="Wang H."/>
            <person name="Zhou H."/>
            <person name="Yim W.C."/>
            <person name="Priest H.D."/>
            <person name="Zheng C."/>
            <person name="Woodhouse M."/>
            <person name="Edger P.P."/>
            <person name="Guyot R."/>
            <person name="Guo H.B."/>
            <person name="Guo H."/>
            <person name="Zheng G."/>
            <person name="Singh R."/>
            <person name="Sharma A."/>
            <person name="Min X."/>
            <person name="Zheng Y."/>
            <person name="Lee H."/>
            <person name="Gurtowski J."/>
            <person name="Sedlazeck F.J."/>
            <person name="Harkess A."/>
            <person name="McKain M.R."/>
            <person name="Liao Z."/>
            <person name="Fang J."/>
            <person name="Liu J."/>
            <person name="Zhang X."/>
            <person name="Zhang Q."/>
            <person name="Hu W."/>
            <person name="Qin Y."/>
            <person name="Wang K."/>
            <person name="Chen L.Y."/>
            <person name="Shirley N."/>
            <person name="Lin Y.R."/>
            <person name="Liu L.Y."/>
            <person name="Hernandez A.G."/>
            <person name="Wright C.L."/>
            <person name="Bulone V."/>
            <person name="Tuskan G.A."/>
            <person name="Heath K."/>
            <person name="Zee F."/>
            <person name="Moore P.H."/>
            <person name="Sunkar R."/>
            <person name="Leebens-Mack J.H."/>
            <person name="Mockler T."/>
            <person name="Bennetzen J.L."/>
            <person name="Freeling M."/>
            <person name="Sankoff D."/>
            <person name="Paterson A.H."/>
            <person name="Zhu X."/>
            <person name="Yang X."/>
            <person name="Smith J.A."/>
            <person name="Cushman J.C."/>
            <person name="Paull R.E."/>
            <person name="Yu Q."/>
        </authorList>
    </citation>
    <scope>NUCLEOTIDE SEQUENCE [LARGE SCALE GENOMIC DNA]</scope>
    <source>
        <strain evidence="2">cv. F153</strain>
    </source>
</reference>
<keyword evidence="1" id="KW-0732">Signal</keyword>
<dbReference type="GeneID" id="109705426"/>
<feature type="chain" id="PRO_5027768126" evidence="1">
    <location>
        <begin position="23"/>
        <end position="621"/>
    </location>
</feature>
<evidence type="ECO:0000313" key="2">
    <source>
        <dbReference type="Proteomes" id="UP000515123"/>
    </source>
</evidence>
<dbReference type="PANTHER" id="PTHR33604">
    <property type="entry name" value="OSJNBA0004B13.7 PROTEIN"/>
    <property type="match status" value="1"/>
</dbReference>
<proteinExistence type="predicted"/>
<dbReference type="Gene3D" id="3.90.550.10">
    <property type="entry name" value="Spore Coat Polysaccharide Biosynthesis Protein SpsA, Chain A"/>
    <property type="match status" value="1"/>
</dbReference>
<feature type="signal peptide" evidence="1">
    <location>
        <begin position="1"/>
        <end position="22"/>
    </location>
</feature>
<dbReference type="SUPFAM" id="SSF53448">
    <property type="entry name" value="Nucleotide-diphospho-sugar transferases"/>
    <property type="match status" value="1"/>
</dbReference>
<sequence length="621" mass="71012">MHRRRGPLLFPLLFLLLLSLSALLLLPSHHHHSSSSSLLPFPSSNPNPYANPSNFTFLIKVLAFDRPDSLRRCLRSLFAADYGGDRVGLHLFLDHFHVANPTNESDVVDRRLEAARRVLDLADAFPWPHGPKLLHYRTANAGLQAQWLEAWWPSSDDEFAFVVEDDLELSPLYYRYLKGLILKYYYDKANYSPSVFGASLQRPRFVAGKHGNKLQLDSDIQVFLYQMVGTWGQLLFPKPWKEFRLWYDIHKAKGVKPILQGMVTTGWYKRMGEKIWTPWFIKFVHSRGYFNIYTNFQEERALSISHRDAGVNYGRSVGPDSNLLDESSLNFDLWKLPPLSNLKWFDFCFKEVHPGRIVRSFDELGTVLDSLQKQKTIIIISLYGTEKRIVRNLICHLGKVGMENFVLIVDDPEFIDDLARRGYAVIDANRLIHSIKSHNSVLNLEISGTDLMKEILVKAHLVKNCLESRYNLWLMDGNMIPISAKLPEPSDQLYDFLAARDLGLLFIKSSPTSLKFWIDGLVSMVAAQASKSTIGGNNFMYFVNKALEARGDLRLRRLDEKAIAVKLGVNNMYNTTLNSGKNLIILPQDMQPASVEEELETLGMWLIDADSSCNAVFCHQR</sequence>
<dbReference type="AlphaFoldDB" id="A0A6P5EJU1"/>
<name>A0A6P5EJU1_ANACO</name>
<protein>
    <submittedName>
        <fullName evidence="3">Uncharacterized protein LOC109705426 isoform X1</fullName>
    </submittedName>
</protein>
<organism evidence="2 3">
    <name type="scientific">Ananas comosus</name>
    <name type="common">Pineapple</name>
    <name type="synonym">Ananas ananas</name>
    <dbReference type="NCBI Taxonomy" id="4615"/>
    <lineage>
        <taxon>Eukaryota</taxon>
        <taxon>Viridiplantae</taxon>
        <taxon>Streptophyta</taxon>
        <taxon>Embryophyta</taxon>
        <taxon>Tracheophyta</taxon>
        <taxon>Spermatophyta</taxon>
        <taxon>Magnoliopsida</taxon>
        <taxon>Liliopsida</taxon>
        <taxon>Poales</taxon>
        <taxon>Bromeliaceae</taxon>
        <taxon>Bromelioideae</taxon>
        <taxon>Ananas</taxon>
    </lineage>
</organism>
<dbReference type="OrthoDB" id="2020070at2759"/>
<accession>A0A6P5EJU1</accession>
<dbReference type="RefSeq" id="XP_020081748.1">
    <property type="nucleotide sequence ID" value="XM_020226159.1"/>
</dbReference>
<dbReference type="InterPro" id="IPR029044">
    <property type="entry name" value="Nucleotide-diphossugar_trans"/>
</dbReference>
<reference evidence="3" key="2">
    <citation type="submission" date="2025-08" db="UniProtKB">
        <authorList>
            <consortium name="RefSeq"/>
        </authorList>
    </citation>
    <scope>IDENTIFICATION</scope>
    <source>
        <tissue evidence="3">Leaf</tissue>
    </source>
</reference>
<gene>
    <name evidence="3" type="primary">LOC109705426</name>
</gene>
<evidence type="ECO:0000256" key="1">
    <source>
        <dbReference type="SAM" id="SignalP"/>
    </source>
</evidence>
<evidence type="ECO:0000313" key="3">
    <source>
        <dbReference type="RefSeq" id="XP_020081748.1"/>
    </source>
</evidence>